<dbReference type="PROSITE" id="PS51189">
    <property type="entry name" value="FAT"/>
    <property type="match status" value="1"/>
</dbReference>
<dbReference type="CDD" id="cd05163">
    <property type="entry name" value="PIKK_TRRAP"/>
    <property type="match status" value="1"/>
</dbReference>
<dbReference type="GO" id="GO:0005634">
    <property type="term" value="C:nucleus"/>
    <property type="evidence" value="ECO:0007669"/>
    <property type="project" value="TreeGrafter"/>
</dbReference>
<dbReference type="GO" id="GO:0000124">
    <property type="term" value="C:SAGA complex"/>
    <property type="evidence" value="ECO:0007669"/>
    <property type="project" value="TreeGrafter"/>
</dbReference>
<dbReference type="SUPFAM" id="SSF56112">
    <property type="entry name" value="Protein kinase-like (PK-like)"/>
    <property type="match status" value="1"/>
</dbReference>
<dbReference type="Proteomes" id="UP000777482">
    <property type="component" value="Unassembled WGS sequence"/>
</dbReference>
<feature type="region of interest" description="Disordered" evidence="1">
    <location>
        <begin position="1037"/>
        <end position="1061"/>
    </location>
</feature>
<proteinExistence type="predicted"/>
<evidence type="ECO:0000259" key="3">
    <source>
        <dbReference type="PROSITE" id="PS51189"/>
    </source>
</evidence>
<reference evidence="4 5" key="1">
    <citation type="submission" date="2020-11" db="EMBL/GenBank/DDBJ databases">
        <title>Kefir isolates.</title>
        <authorList>
            <person name="Marcisauskas S."/>
            <person name="Kim Y."/>
            <person name="Blasche S."/>
        </authorList>
    </citation>
    <scope>NUCLEOTIDE SEQUENCE [LARGE SCALE GENOMIC DNA]</scope>
    <source>
        <strain evidence="4 5">KR</strain>
    </source>
</reference>
<dbReference type="Pfam" id="PF02259">
    <property type="entry name" value="FAT"/>
    <property type="match status" value="1"/>
</dbReference>
<dbReference type="GO" id="GO:0006355">
    <property type="term" value="P:regulation of DNA-templated transcription"/>
    <property type="evidence" value="ECO:0007669"/>
    <property type="project" value="TreeGrafter"/>
</dbReference>
<feature type="domain" description="PI3K/PI4K catalytic" evidence="2">
    <location>
        <begin position="646"/>
        <end position="976"/>
    </location>
</feature>
<dbReference type="InterPro" id="IPR036940">
    <property type="entry name" value="PI3/4_kinase_cat_sf"/>
</dbReference>
<dbReference type="OrthoDB" id="5570127at2759"/>
<sequence>NEGNKELLLECAWRLADWNQERPMIESALPSMTPVATPRRRAAVAKKTFAKLCDEGVQLSLRKWYYLSETVTQAHYPLLQTFQQFVELQETQQIFARIAQTNAQNLDTRSAELKSIVGTWRDRLPNLWDDINVWSDLVAWRQHVFSAINKAYLPLVPPPNAPGGQQNASSFAYRGFHETAWIINRFAHVARKHNLNEVCITSLTKIYTLPNIEIQEAFLKLREQAKAHYQNPSELASGLEVINNTNLMYFNGPQKAEFFTLKGMFLAKLKLHDEANQTFNLAVSMDMSFPKAWAEWGEYHDRMFKENPTDLNIAANAVSCYLQAAGLYKSAKVRKLLIRILWLLSLDDAAGTIAKAFDNYKGEIPTWYWITFVPQLLLTYTKTDARYVRNILVKIAKTYPQALFFQLRTTRDDLQQAKLRWLAGEKMRQQAIMRAADAAAAKGEAPPPEPESSSQPLVTPGGTQIPAPIQGQRQPWDWVDDIMAILKTAFPLLALSMEMIVDQMSSRFKPQPDEDIYRLISALLSDALQQYVARAALPNDDGLLAPSTNSNIARFAESLQPPHTKAEFEKDFLTSKPNLREYVKRLQEWRDRYEKTLNSKAKRVNLEASSHWLVEFQYQKFDEIEVPGQYLQHEDNNNNFVRISHFSNRYDVHRGHGVFFRRLTILGQDGSVHQFMIQIPAARTSRREERIMQLFRMLNCTLSNRKESRKRNLQFAVPLVVPLSPSVRIVESDASIATLQEVLEDHCESLGLSKEDPILAYTERIRTMHRQEPPLNRSEILAARQEVFEELSNKMVPDDVLKKYLTKSMASPNDLWHLRKHMTTSMSSFIFMTYVMSMADRRPQRIHISRATGKMHTSDMVPSIVPGKPELVHGEPVPFRFTPNFQRFIGPHGIEGLLTSSLVATARALTESEYDLEHRLSIFVREEISTLFTMSKAEPRANLRDYVLNAIDAIVRRAQVMSCKYGREEPPSAVIPFDDVVNELCDRVVYGPWWTELVEAMGAACQEYRTIPHRRGSGRGNTIPRPNLLVANTGNRIDRAGKKPDRPSHPNVAPSADDSTRTFINTPSAQLPQKSLLVDISVGLCIIHVCWTLPDMRRESMRIAVVFREQQATASFFLRSPLTHRIAIDHSPVVVYPYGVFKKNSDPLLQMETETGEEFFAAVGLPSNCKSTISLVRSYQPGGWIRCRGIPQRHHAPPQIDLVPSTLERRRRQVQAAAAKPGDRAQPSGPGPAAKPRAASQSPDRKRQASQPRSAHSPKRTRANLPTSASAAPGTTAAAAQSLPAAQVDQAIIRPYMQSLFPVLQPTAKATSTEQPQGDKSQDAPSDSSASMQDIPSGDTATTGIAMLQGGIKRTSTLSGPLYIAEVTPASEASGNGDCFPDSVAILAMQSGKQSSLSLRQKLCALVREAYGDWQRYYYGVPNSIELSPEANATQEGVIMWAKAPDGFKDQVQLKGWNTPGARFAGFLENQSKGGQWLNVSDAFFFATILDRDIFVLDTGFRNGGANLQIHLYRSGRARLSQQEVDTLVRDDVFIGADQQAEPGRAILCFYNGRDHFEPSLDRVIPMDAVAPDPLTLKTIRRAMKTLTVRSFLGTCQRVNEGEDPDRHAFELTLSAENLEVLESLGNGDL</sequence>
<dbReference type="EMBL" id="PUHQ01000019">
    <property type="protein sequence ID" value="KAG0663499.1"/>
    <property type="molecule type" value="Genomic_DNA"/>
</dbReference>
<protein>
    <recommendedName>
        <fullName evidence="6">Non-specific serine/threonine protein kinase</fullName>
    </recommendedName>
</protein>
<evidence type="ECO:0000313" key="5">
    <source>
        <dbReference type="Proteomes" id="UP000777482"/>
    </source>
</evidence>
<dbReference type="InterPro" id="IPR003151">
    <property type="entry name" value="PIK-rel_kinase_FAT"/>
</dbReference>
<comment type="caution">
    <text evidence="4">The sequence shown here is derived from an EMBL/GenBank/DDBJ whole genome shotgun (WGS) entry which is preliminary data.</text>
</comment>
<dbReference type="Pfam" id="PF00454">
    <property type="entry name" value="PI3_PI4_kinase"/>
    <property type="match status" value="1"/>
</dbReference>
<dbReference type="GO" id="GO:0004672">
    <property type="term" value="F:protein kinase activity"/>
    <property type="evidence" value="ECO:0007669"/>
    <property type="project" value="UniProtKB-ARBA"/>
</dbReference>
<feature type="compositionally biased region" description="Low complexity" evidence="1">
    <location>
        <begin position="1266"/>
        <end position="1276"/>
    </location>
</feature>
<dbReference type="InterPro" id="IPR011009">
    <property type="entry name" value="Kinase-like_dom_sf"/>
</dbReference>
<dbReference type="SMART" id="SM00146">
    <property type="entry name" value="PI3Kc"/>
    <property type="match status" value="1"/>
</dbReference>
<evidence type="ECO:0000259" key="2">
    <source>
        <dbReference type="PROSITE" id="PS50290"/>
    </source>
</evidence>
<name>A0A9P7B7T7_RHOMI</name>
<dbReference type="GO" id="GO:0006281">
    <property type="term" value="P:DNA repair"/>
    <property type="evidence" value="ECO:0007669"/>
    <property type="project" value="TreeGrafter"/>
</dbReference>
<feature type="region of interest" description="Disordered" evidence="1">
    <location>
        <begin position="437"/>
        <end position="470"/>
    </location>
</feature>
<dbReference type="PROSITE" id="PS50290">
    <property type="entry name" value="PI3_4_KINASE_3"/>
    <property type="match status" value="1"/>
</dbReference>
<evidence type="ECO:0008006" key="6">
    <source>
        <dbReference type="Google" id="ProtNLM"/>
    </source>
</evidence>
<dbReference type="InterPro" id="IPR014009">
    <property type="entry name" value="PIK_FAT"/>
</dbReference>
<feature type="domain" description="FAT" evidence="3">
    <location>
        <begin position="1"/>
        <end position="413"/>
    </location>
</feature>
<keyword evidence="5" id="KW-1185">Reference proteome</keyword>
<organism evidence="4 5">
    <name type="scientific">Rhodotorula mucilaginosa</name>
    <name type="common">Yeast</name>
    <name type="synonym">Rhodotorula rubra</name>
    <dbReference type="NCBI Taxonomy" id="5537"/>
    <lineage>
        <taxon>Eukaryota</taxon>
        <taxon>Fungi</taxon>
        <taxon>Dikarya</taxon>
        <taxon>Basidiomycota</taxon>
        <taxon>Pucciniomycotina</taxon>
        <taxon>Microbotryomycetes</taxon>
        <taxon>Sporidiobolales</taxon>
        <taxon>Sporidiobolaceae</taxon>
        <taxon>Rhodotorula</taxon>
    </lineage>
</organism>
<feature type="compositionally biased region" description="Basic and acidic residues" evidence="1">
    <location>
        <begin position="1037"/>
        <end position="1048"/>
    </location>
</feature>
<feature type="region of interest" description="Disordered" evidence="1">
    <location>
        <begin position="1307"/>
        <end position="1343"/>
    </location>
</feature>
<dbReference type="InterPro" id="IPR000403">
    <property type="entry name" value="PI3/4_kinase_cat_dom"/>
</dbReference>
<feature type="non-terminal residue" evidence="4">
    <location>
        <position position="1"/>
    </location>
</feature>
<dbReference type="SUPFAM" id="SSF48452">
    <property type="entry name" value="TPR-like"/>
    <property type="match status" value="1"/>
</dbReference>
<feature type="region of interest" description="Disordered" evidence="1">
    <location>
        <begin position="1189"/>
        <end position="1276"/>
    </location>
</feature>
<evidence type="ECO:0000256" key="1">
    <source>
        <dbReference type="SAM" id="MobiDB-lite"/>
    </source>
</evidence>
<gene>
    <name evidence="4" type="ORF">C6P46_002395</name>
</gene>
<dbReference type="GO" id="GO:0035267">
    <property type="term" value="C:NuA4 histone acetyltransferase complex"/>
    <property type="evidence" value="ECO:0007669"/>
    <property type="project" value="TreeGrafter"/>
</dbReference>
<dbReference type="Gene3D" id="1.10.1070.11">
    <property type="entry name" value="Phosphatidylinositol 3-/4-kinase, catalytic domain"/>
    <property type="match status" value="1"/>
</dbReference>
<dbReference type="InterPro" id="IPR050517">
    <property type="entry name" value="DDR_Repair_Kinase"/>
</dbReference>
<dbReference type="InterPro" id="IPR011990">
    <property type="entry name" value="TPR-like_helical_dom_sf"/>
</dbReference>
<accession>A0A9P7B7T7</accession>
<dbReference type="PANTHER" id="PTHR11139">
    <property type="entry name" value="ATAXIA TELANGIECTASIA MUTATED ATM -RELATED"/>
    <property type="match status" value="1"/>
</dbReference>
<feature type="compositionally biased region" description="Polar residues" evidence="1">
    <location>
        <begin position="1308"/>
        <end position="1343"/>
    </location>
</feature>
<dbReference type="PANTHER" id="PTHR11139:SF1">
    <property type="entry name" value="TRANSFORMATION_TRANSCRIPTION DOMAIN-ASSOCIATED PROTEIN"/>
    <property type="match status" value="1"/>
</dbReference>
<evidence type="ECO:0000313" key="4">
    <source>
        <dbReference type="EMBL" id="KAG0663499.1"/>
    </source>
</evidence>